<dbReference type="InterPro" id="IPR002878">
    <property type="entry name" value="ChsH2_C"/>
</dbReference>
<accession>A0ABR5FFA5</accession>
<keyword evidence="4" id="KW-1185">Reference proteome</keyword>
<dbReference type="PANTHER" id="PTHR34075">
    <property type="entry name" value="BLR3430 PROTEIN"/>
    <property type="match status" value="1"/>
</dbReference>
<evidence type="ECO:0000259" key="2">
    <source>
        <dbReference type="Pfam" id="PF12172"/>
    </source>
</evidence>
<proteinExistence type="predicted"/>
<dbReference type="Gene3D" id="6.10.30.10">
    <property type="match status" value="1"/>
</dbReference>
<dbReference type="Pfam" id="PF01796">
    <property type="entry name" value="OB_ChsH2_C"/>
    <property type="match status" value="1"/>
</dbReference>
<evidence type="ECO:0000313" key="4">
    <source>
        <dbReference type="Proteomes" id="UP000036464"/>
    </source>
</evidence>
<dbReference type="Pfam" id="PF12172">
    <property type="entry name" value="zf-ChsH2"/>
    <property type="match status" value="1"/>
</dbReference>
<name>A0ABR5FFA5_9MYCO</name>
<protein>
    <submittedName>
        <fullName evidence="3">DNA-binding protein</fullName>
    </submittedName>
</protein>
<dbReference type="InterPro" id="IPR022002">
    <property type="entry name" value="ChsH2_Znr"/>
</dbReference>
<feature type="domain" description="ChsH2 C-terminal OB-fold" evidence="1">
    <location>
        <begin position="57"/>
        <end position="119"/>
    </location>
</feature>
<dbReference type="InterPro" id="IPR012340">
    <property type="entry name" value="NA-bd_OB-fold"/>
</dbReference>
<reference evidence="3 4" key="1">
    <citation type="submission" date="2015-05" db="EMBL/GenBank/DDBJ databases">
        <title>Genome sequence of Mycobacterium heraklionense Davo strain.</title>
        <authorList>
            <person name="Greninger A.L."/>
            <person name="Cunningham G."/>
            <person name="Miller S."/>
        </authorList>
    </citation>
    <scope>NUCLEOTIDE SEQUENCE [LARGE SCALE GENOMIC DNA]</scope>
    <source>
        <strain evidence="3 4">Davo</strain>
    </source>
</reference>
<dbReference type="InterPro" id="IPR052513">
    <property type="entry name" value="Thioester_dehydratase-like"/>
</dbReference>
<feature type="domain" description="ChsH2 rubredoxin-like zinc ribbon" evidence="2">
    <location>
        <begin position="18"/>
        <end position="54"/>
    </location>
</feature>
<sequence length="134" mass="15410">MPPRRVLPRLTVDNRFFWTSGEDNKLRFLQCQQCETFIHPPYPVCHHCLSDQLEPTEVAGTGTVDLYTVNYQKWRPDLEGPYVIARIAIDGAPGVFLTSNVVNCPVDDVDIGDKVRVIFEHQDDVWFPLFEKTC</sequence>
<evidence type="ECO:0000313" key="3">
    <source>
        <dbReference type="EMBL" id="KLO28781.1"/>
    </source>
</evidence>
<keyword evidence="3" id="KW-0238">DNA-binding</keyword>
<dbReference type="RefSeq" id="WP_047319340.1">
    <property type="nucleotide sequence ID" value="NZ_LDPO01000008.1"/>
</dbReference>
<comment type="caution">
    <text evidence="3">The sequence shown here is derived from an EMBL/GenBank/DDBJ whole genome shotgun (WGS) entry which is preliminary data.</text>
</comment>
<dbReference type="EMBL" id="LDPO01000008">
    <property type="protein sequence ID" value="KLO28781.1"/>
    <property type="molecule type" value="Genomic_DNA"/>
</dbReference>
<organism evidence="3 4">
    <name type="scientific">Mycolicibacter heraklionensis</name>
    <dbReference type="NCBI Taxonomy" id="512402"/>
    <lineage>
        <taxon>Bacteria</taxon>
        <taxon>Bacillati</taxon>
        <taxon>Actinomycetota</taxon>
        <taxon>Actinomycetes</taxon>
        <taxon>Mycobacteriales</taxon>
        <taxon>Mycobacteriaceae</taxon>
        <taxon>Mycolicibacter</taxon>
    </lineage>
</organism>
<gene>
    <name evidence="3" type="ORF">ABW16_11725</name>
</gene>
<dbReference type="Proteomes" id="UP000036464">
    <property type="component" value="Unassembled WGS sequence"/>
</dbReference>
<dbReference type="PANTHER" id="PTHR34075:SF5">
    <property type="entry name" value="BLR3430 PROTEIN"/>
    <property type="match status" value="1"/>
</dbReference>
<dbReference type="SUPFAM" id="SSF50249">
    <property type="entry name" value="Nucleic acid-binding proteins"/>
    <property type="match status" value="1"/>
</dbReference>
<evidence type="ECO:0000259" key="1">
    <source>
        <dbReference type="Pfam" id="PF01796"/>
    </source>
</evidence>
<dbReference type="GO" id="GO:0003677">
    <property type="term" value="F:DNA binding"/>
    <property type="evidence" value="ECO:0007669"/>
    <property type="project" value="UniProtKB-KW"/>
</dbReference>